<keyword evidence="3 6" id="KW-0413">Isomerase</keyword>
<dbReference type="PROSITE" id="PS50889">
    <property type="entry name" value="S4"/>
    <property type="match status" value="1"/>
</dbReference>
<organism evidence="8 9">
    <name type="scientific">Candidatus Eubacterium faecipullorum</name>
    <dbReference type="NCBI Taxonomy" id="2838571"/>
    <lineage>
        <taxon>Bacteria</taxon>
        <taxon>Bacillati</taxon>
        <taxon>Bacillota</taxon>
        <taxon>Clostridia</taxon>
        <taxon>Eubacteriales</taxon>
        <taxon>Eubacteriaceae</taxon>
        <taxon>Eubacterium</taxon>
    </lineage>
</organism>
<feature type="active site" evidence="4">
    <location>
        <position position="145"/>
    </location>
</feature>
<reference evidence="8" key="2">
    <citation type="submission" date="2021-04" db="EMBL/GenBank/DDBJ databases">
        <authorList>
            <person name="Gilroy R."/>
        </authorList>
    </citation>
    <scope>NUCLEOTIDE SEQUENCE</scope>
    <source>
        <strain evidence="8">421</strain>
    </source>
</reference>
<reference evidence="8" key="1">
    <citation type="journal article" date="2021" name="PeerJ">
        <title>Extensive microbial diversity within the chicken gut microbiome revealed by metagenomics and culture.</title>
        <authorList>
            <person name="Gilroy R."/>
            <person name="Ravi A."/>
            <person name="Getino M."/>
            <person name="Pursley I."/>
            <person name="Horton D.L."/>
            <person name="Alikhan N.F."/>
            <person name="Baker D."/>
            <person name="Gharbi K."/>
            <person name="Hall N."/>
            <person name="Watson M."/>
            <person name="Adriaenssens E.M."/>
            <person name="Foster-Nyarko E."/>
            <person name="Jarju S."/>
            <person name="Secka A."/>
            <person name="Antonio M."/>
            <person name="Oren A."/>
            <person name="Chaudhuri R.R."/>
            <person name="La Ragione R."/>
            <person name="Hildebrand F."/>
            <person name="Pallen M.J."/>
        </authorList>
    </citation>
    <scope>NUCLEOTIDE SEQUENCE</scope>
    <source>
        <strain evidence="8">421</strain>
    </source>
</reference>
<dbReference type="Proteomes" id="UP000824205">
    <property type="component" value="Unassembled WGS sequence"/>
</dbReference>
<evidence type="ECO:0000256" key="1">
    <source>
        <dbReference type="ARBA" id="ARBA00000073"/>
    </source>
</evidence>
<evidence type="ECO:0000256" key="2">
    <source>
        <dbReference type="ARBA" id="ARBA00010876"/>
    </source>
</evidence>
<dbReference type="EC" id="5.4.99.-" evidence="6"/>
<dbReference type="SUPFAM" id="SSF55174">
    <property type="entry name" value="Alpha-L RNA-binding motif"/>
    <property type="match status" value="1"/>
</dbReference>
<evidence type="ECO:0000313" key="9">
    <source>
        <dbReference type="Proteomes" id="UP000824205"/>
    </source>
</evidence>
<dbReference type="InterPro" id="IPR050188">
    <property type="entry name" value="RluA_PseudoU_synthase"/>
</dbReference>
<protein>
    <recommendedName>
        <fullName evidence="6">Pseudouridine synthase</fullName>
        <ecNumber evidence="6">5.4.99.-</ecNumber>
    </recommendedName>
</protein>
<dbReference type="GO" id="GO:0003723">
    <property type="term" value="F:RNA binding"/>
    <property type="evidence" value="ECO:0007669"/>
    <property type="project" value="UniProtKB-KW"/>
</dbReference>
<dbReference type="SMART" id="SM00363">
    <property type="entry name" value="S4"/>
    <property type="match status" value="1"/>
</dbReference>
<comment type="caution">
    <text evidence="8">The sequence shown here is derived from an EMBL/GenBank/DDBJ whole genome shotgun (WGS) entry which is preliminary data.</text>
</comment>
<comment type="function">
    <text evidence="6">Responsible for synthesis of pseudouridine from uracil.</text>
</comment>
<dbReference type="Pfam" id="PF00849">
    <property type="entry name" value="PseudoU_synth_2"/>
    <property type="match status" value="1"/>
</dbReference>
<dbReference type="SUPFAM" id="SSF55120">
    <property type="entry name" value="Pseudouridine synthase"/>
    <property type="match status" value="1"/>
</dbReference>
<dbReference type="Pfam" id="PF01479">
    <property type="entry name" value="S4"/>
    <property type="match status" value="1"/>
</dbReference>
<dbReference type="PANTHER" id="PTHR21600">
    <property type="entry name" value="MITOCHONDRIAL RNA PSEUDOURIDINE SYNTHASE"/>
    <property type="match status" value="1"/>
</dbReference>
<dbReference type="PANTHER" id="PTHR21600:SF44">
    <property type="entry name" value="RIBOSOMAL LARGE SUBUNIT PSEUDOURIDINE SYNTHASE D"/>
    <property type="match status" value="1"/>
</dbReference>
<name>A0A9D1RBK3_9FIRM</name>
<feature type="domain" description="RNA-binding S4" evidence="7">
    <location>
        <begin position="13"/>
        <end position="73"/>
    </location>
</feature>
<accession>A0A9D1RBK3</accession>
<comment type="similarity">
    <text evidence="2 6">Belongs to the pseudouridine synthase RluA family.</text>
</comment>
<evidence type="ECO:0000256" key="3">
    <source>
        <dbReference type="ARBA" id="ARBA00023235"/>
    </source>
</evidence>
<dbReference type="AlphaFoldDB" id="A0A9D1RBK3"/>
<evidence type="ECO:0000259" key="7">
    <source>
        <dbReference type="SMART" id="SM00363"/>
    </source>
</evidence>
<dbReference type="CDD" id="cd02869">
    <property type="entry name" value="PseudoU_synth_RluA_like"/>
    <property type="match status" value="1"/>
</dbReference>
<dbReference type="NCBIfam" id="TIGR00005">
    <property type="entry name" value="rluA_subfam"/>
    <property type="match status" value="1"/>
</dbReference>
<gene>
    <name evidence="8" type="ORF">IAA48_02340</name>
</gene>
<sequence length="313" mass="35622">MKSFTVGKSDDGQRLERLLLKQFPALPRSLMFKEIRKKNIKVNKKRCEASYEVHAGDLIELYLKDDVLAEREKYYDFMRAPKTLDVIYEDKNLLLINKKAGVLCHPDGGEYVNTLISSVKRRLFENGEWDPEASSFTPALANRLDRNTGGIIIAAKNAAALKELNLAIKERRIEKHYLAAVYGAFDKASDTLTAYITKNEKTNTVSVFESEISSAKKIITKYTVLDSYGGISLVDIDLITGRTHQIRAHMAHIGHPLIDDGKYGKNAGRYRQALCSYRLIFGGGFDMLAYMQGREFTLENCEILTKFKERRYK</sequence>
<comment type="catalytic activity">
    <reaction evidence="1 6">
        <text>a uridine in RNA = a pseudouridine in RNA</text>
        <dbReference type="Rhea" id="RHEA:48348"/>
        <dbReference type="Rhea" id="RHEA-COMP:12068"/>
        <dbReference type="Rhea" id="RHEA-COMP:12069"/>
        <dbReference type="ChEBI" id="CHEBI:65314"/>
        <dbReference type="ChEBI" id="CHEBI:65315"/>
    </reaction>
</comment>
<evidence type="ECO:0000256" key="4">
    <source>
        <dbReference type="PIRSR" id="PIRSR606225-1"/>
    </source>
</evidence>
<dbReference type="Gene3D" id="3.10.290.10">
    <property type="entry name" value="RNA-binding S4 domain"/>
    <property type="match status" value="1"/>
</dbReference>
<dbReference type="Gene3D" id="3.30.2350.10">
    <property type="entry name" value="Pseudouridine synthase"/>
    <property type="match status" value="1"/>
</dbReference>
<dbReference type="EMBL" id="DXGE01000011">
    <property type="protein sequence ID" value="HIW85311.1"/>
    <property type="molecule type" value="Genomic_DNA"/>
</dbReference>
<keyword evidence="5" id="KW-0694">RNA-binding</keyword>
<evidence type="ECO:0000256" key="6">
    <source>
        <dbReference type="RuleBase" id="RU362028"/>
    </source>
</evidence>
<dbReference type="GO" id="GO:0120159">
    <property type="term" value="F:rRNA pseudouridine synthase activity"/>
    <property type="evidence" value="ECO:0007669"/>
    <property type="project" value="UniProtKB-ARBA"/>
</dbReference>
<dbReference type="CDD" id="cd00165">
    <property type="entry name" value="S4"/>
    <property type="match status" value="1"/>
</dbReference>
<dbReference type="GO" id="GO:0000455">
    <property type="term" value="P:enzyme-directed rRNA pseudouridine synthesis"/>
    <property type="evidence" value="ECO:0007669"/>
    <property type="project" value="TreeGrafter"/>
</dbReference>
<dbReference type="InterPro" id="IPR036986">
    <property type="entry name" value="S4_RNA-bd_sf"/>
</dbReference>
<dbReference type="InterPro" id="IPR006145">
    <property type="entry name" value="PsdUridine_synth_RsuA/RluA"/>
</dbReference>
<dbReference type="InterPro" id="IPR020103">
    <property type="entry name" value="PsdUridine_synth_cat_dom_sf"/>
</dbReference>
<dbReference type="InterPro" id="IPR006225">
    <property type="entry name" value="PsdUridine_synth_RluC/D"/>
</dbReference>
<proteinExistence type="inferred from homology"/>
<evidence type="ECO:0000313" key="8">
    <source>
        <dbReference type="EMBL" id="HIW85311.1"/>
    </source>
</evidence>
<dbReference type="InterPro" id="IPR002942">
    <property type="entry name" value="S4_RNA-bd"/>
</dbReference>
<evidence type="ECO:0000256" key="5">
    <source>
        <dbReference type="PROSITE-ProRule" id="PRU00182"/>
    </source>
</evidence>